<evidence type="ECO:0000256" key="1">
    <source>
        <dbReference type="ARBA" id="ARBA00022527"/>
    </source>
</evidence>
<protein>
    <recommendedName>
        <fullName evidence="9">Protein kinase domain-containing protein</fullName>
    </recommendedName>
</protein>
<dbReference type="CDD" id="cd14066">
    <property type="entry name" value="STKc_IRAK"/>
    <property type="match status" value="1"/>
</dbReference>
<sequence>MGCFGLFKTKPKSRKERGKSGTEALAVSAATTSSSNYETSRSHDSTGGKQTSKSSVSTSSQPSISAMFEEKAGVLRVFELAELRSATNDFNRTLKIGEGGFGSVYKGFIKPLDEKSGRITVAVKTLNQKSLQGHKQWLAEVQFLGVLEHPNLVKLIGYCSDEDERGIKRLLVYEYMPNKSLEYHLFNRAAPPLPWNVRLKIALGAAEGLAFLHEGLELQVIYRDFKTSNVLLDSDFKPKLSDFGLAREGPAGDKTHVSTAVVGTYGYAAPDYIETGHLTTKSDVWSFGVVLYELLTGRRSLDRNRPSNEQKLLDWVKQFPIESKRFNMIMDPKLRYQYSLKTAREVAKLANSCLVKQAKERPKMSEVVQVLKQAVEMTEIASGGKVEAKGEYSIVADLDKGKRPESSNYPQFGDFGYMKPLNNVLDEFMEVGELKSYFYDGFRLNSAQILHPNSCVQNQGACVSVRASLAMEKRLTLVQTMAAAGLFSAVSFWYGFMFGRESARKDLEELIDHLRRGNAMPDASTSNEEKGRFEGHWKSPATLGAAIGTDLQFLSSKIITVFLYYFAFVFCFVKG</sequence>
<dbReference type="EMBL" id="JAGFBR010000001">
    <property type="protein sequence ID" value="KAH0471115.1"/>
    <property type="molecule type" value="Genomic_DNA"/>
</dbReference>
<dbReference type="PROSITE" id="PS00107">
    <property type="entry name" value="PROTEIN_KINASE_ATP"/>
    <property type="match status" value="1"/>
</dbReference>
<evidence type="ECO:0000256" key="6">
    <source>
        <dbReference type="PROSITE-ProRule" id="PRU10141"/>
    </source>
</evidence>
<feature type="transmembrane region" description="Helical" evidence="8">
    <location>
        <begin position="553"/>
        <end position="573"/>
    </location>
</feature>
<evidence type="ECO:0000256" key="4">
    <source>
        <dbReference type="ARBA" id="ARBA00022777"/>
    </source>
</evidence>
<feature type="compositionally biased region" description="Low complexity" evidence="7">
    <location>
        <begin position="22"/>
        <end position="35"/>
    </location>
</feature>
<dbReference type="FunFam" id="1.10.510.10:FF:000095">
    <property type="entry name" value="protein STRUBBELIG-RECEPTOR FAMILY 8"/>
    <property type="match status" value="1"/>
</dbReference>
<reference evidence="10 11" key="1">
    <citation type="journal article" date="2021" name="Hortic Res">
        <title>Chromosome-scale assembly of the Dendrobium chrysotoxum genome enhances the understanding of orchid evolution.</title>
        <authorList>
            <person name="Zhang Y."/>
            <person name="Zhang G.Q."/>
            <person name="Zhang D."/>
            <person name="Liu X.D."/>
            <person name="Xu X.Y."/>
            <person name="Sun W.H."/>
            <person name="Yu X."/>
            <person name="Zhu X."/>
            <person name="Wang Z.W."/>
            <person name="Zhao X."/>
            <person name="Zhong W.Y."/>
            <person name="Chen H."/>
            <person name="Yin W.L."/>
            <person name="Huang T."/>
            <person name="Niu S.C."/>
            <person name="Liu Z.J."/>
        </authorList>
    </citation>
    <scope>NUCLEOTIDE SEQUENCE [LARGE SCALE GENOMIC DNA]</scope>
    <source>
        <strain evidence="10">Lindl</strain>
    </source>
</reference>
<dbReference type="Proteomes" id="UP000775213">
    <property type="component" value="Unassembled WGS sequence"/>
</dbReference>
<gene>
    <name evidence="10" type="ORF">IEQ34_000838</name>
</gene>
<feature type="binding site" evidence="6">
    <location>
        <position position="124"/>
    </location>
    <ligand>
        <name>ATP</name>
        <dbReference type="ChEBI" id="CHEBI:30616"/>
    </ligand>
</feature>
<evidence type="ECO:0000313" key="11">
    <source>
        <dbReference type="Proteomes" id="UP000775213"/>
    </source>
</evidence>
<dbReference type="InterPro" id="IPR001245">
    <property type="entry name" value="Ser-Thr/Tyr_kinase_cat_dom"/>
</dbReference>
<keyword evidence="8" id="KW-0812">Transmembrane</keyword>
<evidence type="ECO:0000256" key="8">
    <source>
        <dbReference type="SAM" id="Phobius"/>
    </source>
</evidence>
<dbReference type="SUPFAM" id="SSF56112">
    <property type="entry name" value="Protein kinase-like (PK-like)"/>
    <property type="match status" value="1"/>
</dbReference>
<dbReference type="PROSITE" id="PS50011">
    <property type="entry name" value="PROTEIN_KINASE_DOM"/>
    <property type="match status" value="1"/>
</dbReference>
<dbReference type="Gene3D" id="1.10.510.10">
    <property type="entry name" value="Transferase(Phosphotransferase) domain 1"/>
    <property type="match status" value="1"/>
</dbReference>
<keyword evidence="4" id="KW-0418">Kinase</keyword>
<dbReference type="AlphaFoldDB" id="A0AAV7HSD2"/>
<keyword evidence="11" id="KW-1185">Reference proteome</keyword>
<dbReference type="InterPro" id="IPR008271">
    <property type="entry name" value="Ser/Thr_kinase_AS"/>
</dbReference>
<keyword evidence="3 6" id="KW-0547">Nucleotide-binding</keyword>
<dbReference type="PROSITE" id="PS00108">
    <property type="entry name" value="PROTEIN_KINASE_ST"/>
    <property type="match status" value="1"/>
</dbReference>
<keyword evidence="1" id="KW-0723">Serine/threonine-protein kinase</keyword>
<dbReference type="GO" id="GO:0004672">
    <property type="term" value="F:protein kinase activity"/>
    <property type="evidence" value="ECO:0007669"/>
    <property type="project" value="InterPro"/>
</dbReference>
<comment type="caution">
    <text evidence="10">The sequence shown here is derived from an EMBL/GenBank/DDBJ whole genome shotgun (WGS) entry which is preliminary data.</text>
</comment>
<feature type="compositionally biased region" description="Low complexity" evidence="7">
    <location>
        <begin position="47"/>
        <end position="62"/>
    </location>
</feature>
<name>A0AAV7HSD2_DENCH</name>
<dbReference type="InterPro" id="IPR011009">
    <property type="entry name" value="Kinase-like_dom_sf"/>
</dbReference>
<evidence type="ECO:0000259" key="9">
    <source>
        <dbReference type="PROSITE" id="PS50011"/>
    </source>
</evidence>
<dbReference type="InterPro" id="IPR017441">
    <property type="entry name" value="Protein_kinase_ATP_BS"/>
</dbReference>
<dbReference type="Gene3D" id="3.30.200.20">
    <property type="entry name" value="Phosphorylase Kinase, domain 1"/>
    <property type="match status" value="1"/>
</dbReference>
<organism evidence="10 11">
    <name type="scientific">Dendrobium chrysotoxum</name>
    <name type="common">Orchid</name>
    <dbReference type="NCBI Taxonomy" id="161865"/>
    <lineage>
        <taxon>Eukaryota</taxon>
        <taxon>Viridiplantae</taxon>
        <taxon>Streptophyta</taxon>
        <taxon>Embryophyta</taxon>
        <taxon>Tracheophyta</taxon>
        <taxon>Spermatophyta</taxon>
        <taxon>Magnoliopsida</taxon>
        <taxon>Liliopsida</taxon>
        <taxon>Asparagales</taxon>
        <taxon>Orchidaceae</taxon>
        <taxon>Epidendroideae</taxon>
        <taxon>Malaxideae</taxon>
        <taxon>Dendrobiinae</taxon>
        <taxon>Dendrobium</taxon>
    </lineage>
</organism>
<dbReference type="PANTHER" id="PTHR45621">
    <property type="entry name" value="OS01G0588500 PROTEIN-RELATED"/>
    <property type="match status" value="1"/>
</dbReference>
<dbReference type="Pfam" id="PF07714">
    <property type="entry name" value="PK_Tyr_Ser-Thr"/>
    <property type="match status" value="1"/>
</dbReference>
<keyword evidence="8" id="KW-0472">Membrane</keyword>
<evidence type="ECO:0000313" key="10">
    <source>
        <dbReference type="EMBL" id="KAH0471115.1"/>
    </source>
</evidence>
<feature type="transmembrane region" description="Helical" evidence="8">
    <location>
        <begin position="475"/>
        <end position="496"/>
    </location>
</feature>
<dbReference type="InterPro" id="IPR000719">
    <property type="entry name" value="Prot_kinase_dom"/>
</dbReference>
<evidence type="ECO:0000256" key="3">
    <source>
        <dbReference type="ARBA" id="ARBA00022741"/>
    </source>
</evidence>
<accession>A0AAV7HSD2</accession>
<dbReference type="InterPro" id="IPR050823">
    <property type="entry name" value="Plant_Ser_Thr_Prot_Kinase"/>
</dbReference>
<proteinExistence type="predicted"/>
<evidence type="ECO:0000256" key="5">
    <source>
        <dbReference type="ARBA" id="ARBA00022840"/>
    </source>
</evidence>
<feature type="domain" description="Protein kinase" evidence="9">
    <location>
        <begin position="90"/>
        <end position="375"/>
    </location>
</feature>
<keyword evidence="8" id="KW-1133">Transmembrane helix</keyword>
<dbReference type="GO" id="GO:0005524">
    <property type="term" value="F:ATP binding"/>
    <property type="evidence" value="ECO:0007669"/>
    <property type="project" value="UniProtKB-UniRule"/>
</dbReference>
<feature type="region of interest" description="Disordered" evidence="7">
    <location>
        <begin position="1"/>
        <end position="62"/>
    </location>
</feature>
<keyword evidence="2" id="KW-0808">Transferase</keyword>
<evidence type="ECO:0000256" key="7">
    <source>
        <dbReference type="SAM" id="MobiDB-lite"/>
    </source>
</evidence>
<keyword evidence="5 6" id="KW-0067">ATP-binding</keyword>
<evidence type="ECO:0000256" key="2">
    <source>
        <dbReference type="ARBA" id="ARBA00022679"/>
    </source>
</evidence>